<sequence>MQDLGEQADNLRTRGKTNTFEISYEGATLLPETIRIRLDTKGQLDVDTNWNSRKIESSWISAFVVCPTSPKTALKFSFLISLK</sequence>
<name>A0AAN8S5R3_POLSC</name>
<dbReference type="EMBL" id="JAWJWE010000003">
    <property type="protein sequence ID" value="KAK6639510.1"/>
    <property type="molecule type" value="Genomic_DNA"/>
</dbReference>
<dbReference type="AlphaFoldDB" id="A0AAN8S5R3"/>
<gene>
    <name evidence="1" type="ORF">RUM43_007783</name>
</gene>
<evidence type="ECO:0000313" key="1">
    <source>
        <dbReference type="EMBL" id="KAK6639510.1"/>
    </source>
</evidence>
<evidence type="ECO:0000313" key="2">
    <source>
        <dbReference type="Proteomes" id="UP001372834"/>
    </source>
</evidence>
<protein>
    <submittedName>
        <fullName evidence="1">Uncharacterized protein</fullName>
    </submittedName>
</protein>
<comment type="caution">
    <text evidence="1">The sequence shown here is derived from an EMBL/GenBank/DDBJ whole genome shotgun (WGS) entry which is preliminary data.</text>
</comment>
<reference evidence="1 2" key="1">
    <citation type="submission" date="2023-10" db="EMBL/GenBank/DDBJ databases">
        <title>Genomes of two closely related lineages of the louse Polyplax serrata with different host specificities.</title>
        <authorList>
            <person name="Martinu J."/>
            <person name="Tarabai H."/>
            <person name="Stefka J."/>
            <person name="Hypsa V."/>
        </authorList>
    </citation>
    <scope>NUCLEOTIDE SEQUENCE [LARGE SCALE GENOMIC DNA]</scope>
    <source>
        <strain evidence="1">HR10_N</strain>
    </source>
</reference>
<organism evidence="1 2">
    <name type="scientific">Polyplax serrata</name>
    <name type="common">Common mouse louse</name>
    <dbReference type="NCBI Taxonomy" id="468196"/>
    <lineage>
        <taxon>Eukaryota</taxon>
        <taxon>Metazoa</taxon>
        <taxon>Ecdysozoa</taxon>
        <taxon>Arthropoda</taxon>
        <taxon>Hexapoda</taxon>
        <taxon>Insecta</taxon>
        <taxon>Pterygota</taxon>
        <taxon>Neoptera</taxon>
        <taxon>Paraneoptera</taxon>
        <taxon>Psocodea</taxon>
        <taxon>Troctomorpha</taxon>
        <taxon>Phthiraptera</taxon>
        <taxon>Anoplura</taxon>
        <taxon>Polyplacidae</taxon>
        <taxon>Polyplax</taxon>
    </lineage>
</organism>
<dbReference type="Proteomes" id="UP001372834">
    <property type="component" value="Unassembled WGS sequence"/>
</dbReference>
<proteinExistence type="predicted"/>
<accession>A0AAN8S5R3</accession>